<comment type="caution">
    <text evidence="1">The sequence shown here is derived from an EMBL/GenBank/DDBJ whole genome shotgun (WGS) entry which is preliminary data.</text>
</comment>
<dbReference type="Proteomes" id="UP001642540">
    <property type="component" value="Unassembled WGS sequence"/>
</dbReference>
<dbReference type="PANTHER" id="PTHR48208">
    <property type="entry name" value="CENTROMERE PROTEIN I"/>
    <property type="match status" value="1"/>
</dbReference>
<evidence type="ECO:0008006" key="3">
    <source>
        <dbReference type="Google" id="ProtNLM"/>
    </source>
</evidence>
<dbReference type="SUPFAM" id="SSF48371">
    <property type="entry name" value="ARM repeat"/>
    <property type="match status" value="1"/>
</dbReference>
<evidence type="ECO:0000313" key="1">
    <source>
        <dbReference type="EMBL" id="CAL8127341.1"/>
    </source>
</evidence>
<evidence type="ECO:0000313" key="2">
    <source>
        <dbReference type="Proteomes" id="UP001642540"/>
    </source>
</evidence>
<keyword evidence="2" id="KW-1185">Reference proteome</keyword>
<dbReference type="PANTHER" id="PTHR48208:SF2">
    <property type="entry name" value="CENTROMERE PROTEIN I"/>
    <property type="match status" value="1"/>
</dbReference>
<dbReference type="InterPro" id="IPR016024">
    <property type="entry name" value="ARM-type_fold"/>
</dbReference>
<name>A0ABP1RG64_9HEXA</name>
<accession>A0ABP1RG64</accession>
<dbReference type="EMBL" id="CAXLJM020000072">
    <property type="protein sequence ID" value="CAL8127341.1"/>
    <property type="molecule type" value="Genomic_DNA"/>
</dbReference>
<protein>
    <recommendedName>
        <fullName evidence="3">Centromere protein I</fullName>
    </recommendedName>
</protein>
<gene>
    <name evidence="1" type="ORF">ODALV1_LOCUS21793</name>
</gene>
<reference evidence="1 2" key="1">
    <citation type="submission" date="2024-08" db="EMBL/GenBank/DDBJ databases">
        <authorList>
            <person name="Cucini C."/>
            <person name="Frati F."/>
        </authorList>
    </citation>
    <scope>NUCLEOTIDE SEQUENCE [LARGE SCALE GENOMIC DNA]</scope>
</reference>
<proteinExistence type="predicted"/>
<sequence length="640" mass="72900">MELVPRTTVIVQGRREINASQFPALDFDIHVPAALEIPSKSTFDPSYNSYYNALNEIYCLSEGSTGGRAKTRKKKLSASTFDALEVHALRLGYSQADLLLIWEVATSQSLVINGKQRVRLIFSMHPNYKVASNVIETIVDWLLSAKSHGFQPTVIKAVYQLLILYLEYDLVERTELFSEHTLTRILTAPTENIVIPWKIQLFCKLVDTGILSKLHLYHLKNMLTSADAKKTQLEDIRVAIRLCKFMRPDLVENDNDEVVRSGSSRSLNIPKEIRDMYFKCRCRIQEHIPPHPMADKVFPEFLPECISSDDYYRKNSFQMMLELMKSTEGLIKLALSPPMLKVFSDWLEVLLNHKFGVSSYSRFDSAEDLSRYGFIIDCCTTIVQARQEGFDVLNNWLVSLLTVWDYQLFQGAVFKLLPFVNPQDVQQVKSQLSQTFINGFADRKDLRKQLWKALSKLVLSWMRKIETTADDPALADVLTWLLDTMRDVVDNLAIAPDFNNDPDLIVKMLSSYETMISMEGKVRNDEVRLNIRTLPQGLVSTVALNGNLDFVETLGHIMQSIRPMETRSMRNAYFLMSGLSSGVLAPSVLNTTDLERKLSACVSPDFRQSLANEGNIPYGQWYNDERTPERPAILGGENSD</sequence>
<organism evidence="1 2">
    <name type="scientific">Orchesella dallaii</name>
    <dbReference type="NCBI Taxonomy" id="48710"/>
    <lineage>
        <taxon>Eukaryota</taxon>
        <taxon>Metazoa</taxon>
        <taxon>Ecdysozoa</taxon>
        <taxon>Arthropoda</taxon>
        <taxon>Hexapoda</taxon>
        <taxon>Collembola</taxon>
        <taxon>Entomobryomorpha</taxon>
        <taxon>Entomobryoidea</taxon>
        <taxon>Orchesellidae</taxon>
        <taxon>Orchesellinae</taxon>
        <taxon>Orchesella</taxon>
    </lineage>
</organism>